<dbReference type="EMBL" id="JADNYJ010000040">
    <property type="protein sequence ID" value="KAF8901681.1"/>
    <property type="molecule type" value="Genomic_DNA"/>
</dbReference>
<feature type="region of interest" description="Disordered" evidence="7">
    <location>
        <begin position="346"/>
        <end position="379"/>
    </location>
</feature>
<dbReference type="PANTHER" id="PTHR22852">
    <property type="entry name" value="LETHAL 2 DENTICLELESS PROTEIN RETINOIC ACID-REGULATED NUCLEAR MATRIX-ASSOCIATED PROTEIN"/>
    <property type="match status" value="1"/>
</dbReference>
<keyword evidence="9" id="KW-1185">Reference proteome</keyword>
<keyword evidence="4" id="KW-0833">Ubl conjugation pathway</keyword>
<accession>A0A9P5NQW3</accession>
<evidence type="ECO:0000256" key="7">
    <source>
        <dbReference type="SAM" id="MobiDB-lite"/>
    </source>
</evidence>
<evidence type="ECO:0000256" key="1">
    <source>
        <dbReference type="ARBA" id="ARBA00004906"/>
    </source>
</evidence>
<comment type="caution">
    <text evidence="8">The sequence shown here is derived from an EMBL/GenBank/DDBJ whole genome shotgun (WGS) entry which is preliminary data.</text>
</comment>
<gene>
    <name evidence="8" type="ORF">CPB84DRAFT_1846679</name>
</gene>
<feature type="compositionally biased region" description="Basic and acidic residues" evidence="7">
    <location>
        <begin position="292"/>
        <end position="301"/>
    </location>
</feature>
<feature type="region of interest" description="Disordered" evidence="7">
    <location>
        <begin position="292"/>
        <end position="320"/>
    </location>
</feature>
<dbReference type="OrthoDB" id="2096344at2759"/>
<evidence type="ECO:0000256" key="3">
    <source>
        <dbReference type="ARBA" id="ARBA00022737"/>
    </source>
</evidence>
<evidence type="ECO:0000256" key="5">
    <source>
        <dbReference type="ARBA" id="ARBA00038344"/>
    </source>
</evidence>
<dbReference type="InterPro" id="IPR020472">
    <property type="entry name" value="WD40_PAC1"/>
</dbReference>
<organism evidence="8 9">
    <name type="scientific">Gymnopilus junonius</name>
    <name type="common">Spectacular rustgill mushroom</name>
    <name type="synonym">Gymnopilus spectabilis subsp. junonius</name>
    <dbReference type="NCBI Taxonomy" id="109634"/>
    <lineage>
        <taxon>Eukaryota</taxon>
        <taxon>Fungi</taxon>
        <taxon>Dikarya</taxon>
        <taxon>Basidiomycota</taxon>
        <taxon>Agaricomycotina</taxon>
        <taxon>Agaricomycetes</taxon>
        <taxon>Agaricomycetidae</taxon>
        <taxon>Agaricales</taxon>
        <taxon>Agaricineae</taxon>
        <taxon>Hymenogastraceae</taxon>
        <taxon>Gymnopilus</taxon>
    </lineage>
</organism>
<feature type="repeat" description="WD" evidence="6">
    <location>
        <begin position="475"/>
        <end position="504"/>
    </location>
</feature>
<dbReference type="GO" id="GO:0005634">
    <property type="term" value="C:nucleus"/>
    <property type="evidence" value="ECO:0007669"/>
    <property type="project" value="TreeGrafter"/>
</dbReference>
<evidence type="ECO:0000256" key="6">
    <source>
        <dbReference type="PROSITE-ProRule" id="PRU00221"/>
    </source>
</evidence>
<evidence type="ECO:0000313" key="8">
    <source>
        <dbReference type="EMBL" id="KAF8901681.1"/>
    </source>
</evidence>
<feature type="region of interest" description="Disordered" evidence="7">
    <location>
        <begin position="25"/>
        <end position="75"/>
    </location>
</feature>
<comment type="similarity">
    <text evidence="5">Belongs to the WD repeat cdt2 family.</text>
</comment>
<dbReference type="InterPro" id="IPR015943">
    <property type="entry name" value="WD40/YVTN_repeat-like_dom_sf"/>
</dbReference>
<evidence type="ECO:0000256" key="4">
    <source>
        <dbReference type="ARBA" id="ARBA00022786"/>
    </source>
</evidence>
<keyword evidence="2 6" id="KW-0853">WD repeat</keyword>
<dbReference type="PRINTS" id="PR00320">
    <property type="entry name" value="GPROTEINBRPT"/>
</dbReference>
<feature type="repeat" description="WD" evidence="6">
    <location>
        <begin position="235"/>
        <end position="277"/>
    </location>
</feature>
<dbReference type="AlphaFoldDB" id="A0A9P5NQW3"/>
<dbReference type="InterPro" id="IPR051865">
    <property type="entry name" value="WD-repeat_CDT2_adapter"/>
</dbReference>
<dbReference type="PANTHER" id="PTHR22852:SF0">
    <property type="entry name" value="DENTICLELESS PROTEIN HOMOLOG"/>
    <property type="match status" value="1"/>
</dbReference>
<dbReference type="Gene3D" id="2.130.10.10">
    <property type="entry name" value="YVTN repeat-like/Quinoprotein amine dehydrogenase"/>
    <property type="match status" value="2"/>
</dbReference>
<dbReference type="Pfam" id="PF00400">
    <property type="entry name" value="WD40"/>
    <property type="match status" value="3"/>
</dbReference>
<dbReference type="PROSITE" id="PS00678">
    <property type="entry name" value="WD_REPEATS_1"/>
    <property type="match status" value="1"/>
</dbReference>
<dbReference type="GO" id="GO:0030674">
    <property type="term" value="F:protein-macromolecule adaptor activity"/>
    <property type="evidence" value="ECO:0007669"/>
    <property type="project" value="TreeGrafter"/>
</dbReference>
<reference evidence="8" key="1">
    <citation type="submission" date="2020-11" db="EMBL/GenBank/DDBJ databases">
        <authorList>
            <consortium name="DOE Joint Genome Institute"/>
            <person name="Ahrendt S."/>
            <person name="Riley R."/>
            <person name="Andreopoulos W."/>
            <person name="LaButti K."/>
            <person name="Pangilinan J."/>
            <person name="Ruiz-duenas F.J."/>
            <person name="Barrasa J.M."/>
            <person name="Sanchez-Garcia M."/>
            <person name="Camarero S."/>
            <person name="Miyauchi S."/>
            <person name="Serrano A."/>
            <person name="Linde D."/>
            <person name="Babiker R."/>
            <person name="Drula E."/>
            <person name="Ayuso-Fernandez I."/>
            <person name="Pacheco R."/>
            <person name="Padilla G."/>
            <person name="Ferreira P."/>
            <person name="Barriuso J."/>
            <person name="Kellner H."/>
            <person name="Castanera R."/>
            <person name="Alfaro M."/>
            <person name="Ramirez L."/>
            <person name="Pisabarro A.G."/>
            <person name="Kuo A."/>
            <person name="Tritt A."/>
            <person name="Lipzen A."/>
            <person name="He G."/>
            <person name="Yan M."/>
            <person name="Ng V."/>
            <person name="Cullen D."/>
            <person name="Martin F."/>
            <person name="Rosso M.-N."/>
            <person name="Henrissat B."/>
            <person name="Hibbett D."/>
            <person name="Martinez A.T."/>
            <person name="Grigoriev I.V."/>
        </authorList>
    </citation>
    <scope>NUCLEOTIDE SEQUENCE</scope>
    <source>
        <strain evidence="8">AH 44721</strain>
    </source>
</reference>
<keyword evidence="3" id="KW-0677">Repeat</keyword>
<evidence type="ECO:0000256" key="2">
    <source>
        <dbReference type="ARBA" id="ARBA00022574"/>
    </source>
</evidence>
<dbReference type="GO" id="GO:0043161">
    <property type="term" value="P:proteasome-mediated ubiquitin-dependent protein catabolic process"/>
    <property type="evidence" value="ECO:0007669"/>
    <property type="project" value="TreeGrafter"/>
</dbReference>
<dbReference type="InterPro" id="IPR036322">
    <property type="entry name" value="WD40_repeat_dom_sf"/>
</dbReference>
<dbReference type="InterPro" id="IPR019775">
    <property type="entry name" value="WD40_repeat_CS"/>
</dbReference>
<sequence length="529" mass="58411">MLPSPSSSPRVVFASRTNTIDAPTKTVSLPYLPTPAGDSRYKRPSIAKDSKPLKRLKFDRDDSSESEENDLESDDDVIMEDPRITFCRERRRTPFQLHSLLLTNPSICRRQTPSTFAILQSFVSSHKADMFKCQSIGEDTYLTPPYTCHYSNMSDAKAGGVPLLAVGTEQGTVHILNTSRRKDWDFEPPRTTIQPHNNAIFDVRWSTDDSLVATCSGDQSTRISCPKSSTITHVLRGHTSTVKCMAWDPTNTSLLATGGRDGAICLWDLRVGKRHQNGDIMASSPVMTIHGAHEDTLDKSKPKARRGKQNPAPRSITNTLYPDSEPFSLISSSSFDGIIRSWDLRQPSTPKKKSSKPQIPQELHSSLLDPTTLHGSRRPRGIISMAPGKGPSAGLLFAIGADSRVHTYNLSTLSPQTTSMFHDNLKVTSFYVGLSVSTCGRWLACASSGTPGSSFLFDVVNASWPCSTTQKGVELKGQAGEVGALDWAPDALATCSDDGTVRIWRPDLETHIKCREQPEERKWDWNWSM</sequence>
<dbReference type="PROSITE" id="PS50082">
    <property type="entry name" value="WD_REPEATS_2"/>
    <property type="match status" value="2"/>
</dbReference>
<dbReference type="Proteomes" id="UP000724874">
    <property type="component" value="Unassembled WGS sequence"/>
</dbReference>
<dbReference type="PROSITE" id="PS50294">
    <property type="entry name" value="WD_REPEATS_REGION"/>
    <property type="match status" value="2"/>
</dbReference>
<dbReference type="SMART" id="SM00320">
    <property type="entry name" value="WD40"/>
    <property type="match status" value="4"/>
</dbReference>
<feature type="compositionally biased region" description="Basic and acidic residues" evidence="7">
    <location>
        <begin position="46"/>
        <end position="63"/>
    </location>
</feature>
<dbReference type="InterPro" id="IPR001680">
    <property type="entry name" value="WD40_rpt"/>
</dbReference>
<protein>
    <submittedName>
        <fullName evidence="8">WD40-repeat-containing domain protein</fullName>
    </submittedName>
</protein>
<dbReference type="SUPFAM" id="SSF50978">
    <property type="entry name" value="WD40 repeat-like"/>
    <property type="match status" value="1"/>
</dbReference>
<name>A0A9P5NQW3_GYMJU</name>
<evidence type="ECO:0000313" key="9">
    <source>
        <dbReference type="Proteomes" id="UP000724874"/>
    </source>
</evidence>
<feature type="compositionally biased region" description="Acidic residues" evidence="7">
    <location>
        <begin position="64"/>
        <end position="75"/>
    </location>
</feature>
<proteinExistence type="inferred from homology"/>
<comment type="pathway">
    <text evidence="1">Protein modification; protein ubiquitination.</text>
</comment>